<dbReference type="InterPro" id="IPR003646">
    <property type="entry name" value="SH3-like_bac-type"/>
</dbReference>
<feature type="domain" description="SH3b" evidence="1">
    <location>
        <begin position="38"/>
        <end position="84"/>
    </location>
</feature>
<evidence type="ECO:0000313" key="2">
    <source>
        <dbReference type="EMBL" id="BAU88038.1"/>
    </source>
</evidence>
<gene>
    <name evidence="2" type="ORF">SLA_7172</name>
</gene>
<dbReference type="AlphaFoldDB" id="A0A169PJ34"/>
<organism evidence="2 3">
    <name type="scientific">Streptomyces laurentii</name>
    <dbReference type="NCBI Taxonomy" id="39478"/>
    <lineage>
        <taxon>Bacteria</taxon>
        <taxon>Bacillati</taxon>
        <taxon>Actinomycetota</taxon>
        <taxon>Actinomycetes</taxon>
        <taxon>Kitasatosporales</taxon>
        <taxon>Streptomycetaceae</taxon>
        <taxon>Streptomyces</taxon>
    </lineage>
</organism>
<dbReference type="Gene3D" id="2.30.30.40">
    <property type="entry name" value="SH3 Domains"/>
    <property type="match status" value="1"/>
</dbReference>
<keyword evidence="3" id="KW-1185">Reference proteome</keyword>
<dbReference type="Proteomes" id="UP000217676">
    <property type="component" value="Chromosome"/>
</dbReference>
<evidence type="ECO:0000259" key="1">
    <source>
        <dbReference type="Pfam" id="PF08239"/>
    </source>
</evidence>
<reference evidence="2 3" key="1">
    <citation type="journal article" date="2016" name="Genome Announc.">
        <title>Complete Genome Sequence of Thiostrepton-Producing Streptomyces laurentii ATCC 31255.</title>
        <authorList>
            <person name="Doi K."/>
            <person name="Fujino Y."/>
            <person name="Nagayoshi Y."/>
            <person name="Ohshima T."/>
            <person name="Ogata S."/>
        </authorList>
    </citation>
    <scope>NUCLEOTIDE SEQUENCE [LARGE SCALE GENOMIC DNA]</scope>
    <source>
        <strain evidence="2 3">ATCC 31255</strain>
    </source>
</reference>
<dbReference type="KEGG" id="slau:SLA_7172"/>
<accession>A0A169PJ34</accession>
<protein>
    <recommendedName>
        <fullName evidence="1">SH3b domain-containing protein</fullName>
    </recommendedName>
</protein>
<dbReference type="Pfam" id="PF08239">
    <property type="entry name" value="SH3_3"/>
    <property type="match status" value="1"/>
</dbReference>
<name>A0A169PJ34_STRLU</name>
<evidence type="ECO:0000313" key="3">
    <source>
        <dbReference type="Proteomes" id="UP000217676"/>
    </source>
</evidence>
<sequence length="95" mass="10083">MCYSPTSITATVLNGGTPASAPRPVQRPAAWSVVALAVAIRARAQSDATVVGVLRRGDEFTVLTTAAGWRHVTTVDGVTGWAEAAQIRRDEHMRP</sequence>
<dbReference type="EMBL" id="AP017424">
    <property type="protein sequence ID" value="BAU88038.1"/>
    <property type="molecule type" value="Genomic_DNA"/>
</dbReference>
<proteinExistence type="predicted"/>